<evidence type="ECO:0000256" key="4">
    <source>
        <dbReference type="ARBA" id="ARBA00022660"/>
    </source>
</evidence>
<evidence type="ECO:0000256" key="11">
    <source>
        <dbReference type="ARBA" id="ARBA00076110"/>
    </source>
</evidence>
<dbReference type="EMBL" id="BSYO01000029">
    <property type="protein sequence ID" value="GMH25122.1"/>
    <property type="molecule type" value="Genomic_DNA"/>
</dbReference>
<evidence type="ECO:0000313" key="13">
    <source>
        <dbReference type="EMBL" id="GMH25122.1"/>
    </source>
</evidence>
<evidence type="ECO:0000256" key="2">
    <source>
        <dbReference type="ARBA" id="ARBA00006498"/>
    </source>
</evidence>
<keyword evidence="5" id="KW-0999">Mitochondrion inner membrane</keyword>
<comment type="caution">
    <text evidence="13">The sequence shown here is derived from an EMBL/GenBank/DDBJ whole genome shotgun (WGS) entry which is preliminary data.</text>
</comment>
<feature type="domain" description="Ubiquinol-cytochrome C reductase hinge" evidence="12">
    <location>
        <begin position="39"/>
        <end position="100"/>
    </location>
</feature>
<dbReference type="Gene3D" id="1.10.287.20">
    <property type="entry name" value="Ubiquinol-cytochrome C reductase hinge domain"/>
    <property type="match status" value="1"/>
</dbReference>
<sequence>MPPRLVSNERFTWEYQLGNYIKKLFVKSSFAMADYEVVDQKKYLEDTCKPKCAKPLHAYQACAKRIKCDETGHKHCTGQYFDYWSCVDNCVAPKLFNKLK</sequence>
<dbReference type="InterPro" id="IPR003422">
    <property type="entry name" value="Cyt_b-c1_6"/>
</dbReference>
<evidence type="ECO:0000256" key="1">
    <source>
        <dbReference type="ARBA" id="ARBA00004137"/>
    </source>
</evidence>
<keyword evidence="9" id="KW-1015">Disulfide bond</keyword>
<dbReference type="GO" id="GO:0006122">
    <property type="term" value="P:mitochondrial electron transport, ubiquinol to cytochrome c"/>
    <property type="evidence" value="ECO:0007669"/>
    <property type="project" value="InterPro"/>
</dbReference>
<dbReference type="PANTHER" id="PTHR15336">
    <property type="entry name" value="UBIQUINOL-CYTOCHROME C REDUCTASE COMPLEX 7.8 KDA PROTEIN"/>
    <property type="match status" value="1"/>
</dbReference>
<evidence type="ECO:0000256" key="5">
    <source>
        <dbReference type="ARBA" id="ARBA00022792"/>
    </source>
</evidence>
<dbReference type="FunFam" id="1.10.287.20:FF:000001">
    <property type="entry name" value="Cytochrome b-c1 complex subunit 6"/>
    <property type="match status" value="1"/>
</dbReference>
<name>A0AAD3Y0V6_NEPGR</name>
<organism evidence="13 14">
    <name type="scientific">Nepenthes gracilis</name>
    <name type="common">Slender pitcher plant</name>
    <dbReference type="NCBI Taxonomy" id="150966"/>
    <lineage>
        <taxon>Eukaryota</taxon>
        <taxon>Viridiplantae</taxon>
        <taxon>Streptophyta</taxon>
        <taxon>Embryophyta</taxon>
        <taxon>Tracheophyta</taxon>
        <taxon>Spermatophyta</taxon>
        <taxon>Magnoliopsida</taxon>
        <taxon>eudicotyledons</taxon>
        <taxon>Gunneridae</taxon>
        <taxon>Pentapetalae</taxon>
        <taxon>Caryophyllales</taxon>
        <taxon>Nepenthaceae</taxon>
        <taxon>Nepenthes</taxon>
    </lineage>
</organism>
<proteinExistence type="inferred from homology"/>
<dbReference type="Proteomes" id="UP001279734">
    <property type="component" value="Unassembled WGS sequence"/>
</dbReference>
<keyword evidence="6" id="KW-0249">Electron transport</keyword>
<keyword evidence="7" id="KW-0496">Mitochondrion</keyword>
<keyword evidence="4" id="KW-0679">Respiratory chain</keyword>
<evidence type="ECO:0000256" key="6">
    <source>
        <dbReference type="ARBA" id="ARBA00022982"/>
    </source>
</evidence>
<dbReference type="AlphaFoldDB" id="A0AAD3Y0V6"/>
<comment type="similarity">
    <text evidence="2">Belongs to the UQCRH/QCR6 family.</text>
</comment>
<keyword evidence="14" id="KW-1185">Reference proteome</keyword>
<accession>A0AAD3Y0V6</accession>
<keyword evidence="3" id="KW-0813">Transport</keyword>
<dbReference type="Pfam" id="PF02320">
    <property type="entry name" value="UCR_hinge"/>
    <property type="match status" value="1"/>
</dbReference>
<dbReference type="PANTHER" id="PTHR15336:SF0">
    <property type="entry name" value="CYTOCHROME B-C1 COMPLEX SUBUNIT 6, MITOCHONDRIAL"/>
    <property type="match status" value="1"/>
</dbReference>
<evidence type="ECO:0000256" key="3">
    <source>
        <dbReference type="ARBA" id="ARBA00022448"/>
    </source>
</evidence>
<comment type="subcellular location">
    <subcellularLocation>
        <location evidence="1">Mitochondrion inner membrane</location>
        <topology evidence="1">Peripheral membrane protein</topology>
        <orientation evidence="1">Intermembrane side</orientation>
    </subcellularLocation>
</comment>
<dbReference type="InterPro" id="IPR036811">
    <property type="entry name" value="Ubol_cytC_Rdtase_hinge_dom_sf"/>
</dbReference>
<evidence type="ECO:0000256" key="9">
    <source>
        <dbReference type="ARBA" id="ARBA00023157"/>
    </source>
</evidence>
<dbReference type="SUPFAM" id="SSF81531">
    <property type="entry name" value="Non-heme 11 kDa protein of cytochrome bc1 complex (Ubiquinol-cytochrome c reductase)"/>
    <property type="match status" value="1"/>
</dbReference>
<evidence type="ECO:0000256" key="8">
    <source>
        <dbReference type="ARBA" id="ARBA00023136"/>
    </source>
</evidence>
<gene>
    <name evidence="13" type="ORF">Nepgr_026965</name>
</gene>
<dbReference type="GO" id="GO:0005743">
    <property type="term" value="C:mitochondrial inner membrane"/>
    <property type="evidence" value="ECO:0007669"/>
    <property type="project" value="UniProtKB-SubCell"/>
</dbReference>
<evidence type="ECO:0000313" key="14">
    <source>
        <dbReference type="Proteomes" id="UP001279734"/>
    </source>
</evidence>
<evidence type="ECO:0000256" key="7">
    <source>
        <dbReference type="ARBA" id="ARBA00023128"/>
    </source>
</evidence>
<reference evidence="13" key="1">
    <citation type="submission" date="2023-05" db="EMBL/GenBank/DDBJ databases">
        <title>Nepenthes gracilis genome sequencing.</title>
        <authorList>
            <person name="Fukushima K."/>
        </authorList>
    </citation>
    <scope>NUCLEOTIDE SEQUENCE</scope>
    <source>
        <strain evidence="13">SING2019-196</strain>
    </source>
</reference>
<evidence type="ECO:0000259" key="12">
    <source>
        <dbReference type="Pfam" id="PF02320"/>
    </source>
</evidence>
<protein>
    <recommendedName>
        <fullName evidence="11">Complex III subunit VI</fullName>
    </recommendedName>
    <alternativeName>
        <fullName evidence="10">Mitochondrial hinge protein</fullName>
    </alternativeName>
</protein>
<keyword evidence="8" id="KW-0472">Membrane</keyword>
<dbReference type="InterPro" id="IPR023184">
    <property type="entry name" value="Ubol_cytC_Rdtase_hinge_dom"/>
</dbReference>
<evidence type="ECO:0000256" key="10">
    <source>
        <dbReference type="ARBA" id="ARBA00044364"/>
    </source>
</evidence>